<name>A0A1R0YRQ0_9BACL</name>
<proteinExistence type="predicted"/>
<dbReference type="Proteomes" id="UP000249163">
    <property type="component" value="Chromosome"/>
</dbReference>
<evidence type="ECO:0000313" key="1">
    <source>
        <dbReference type="EMBL" id="AWV32712.1"/>
    </source>
</evidence>
<reference evidence="1 2" key="1">
    <citation type="submission" date="2017-06" db="EMBL/GenBank/DDBJ databases">
        <title>Complete genome sequence of Paenibacillus odorifer CBA7130.</title>
        <authorList>
            <person name="Nam Y.-D."/>
            <person name="Kang J."/>
            <person name="Chung W.-H."/>
        </authorList>
    </citation>
    <scope>NUCLEOTIDE SEQUENCE [LARGE SCALE GENOMIC DNA]</scope>
    <source>
        <strain evidence="1 2">CBA7130</strain>
    </source>
</reference>
<protein>
    <submittedName>
        <fullName evidence="1">Uncharacterized protein</fullName>
    </submittedName>
</protein>
<accession>A0A1R0YRQ0</accession>
<dbReference type="OrthoDB" id="2619338at2"/>
<evidence type="ECO:0000313" key="2">
    <source>
        <dbReference type="Proteomes" id="UP000249163"/>
    </source>
</evidence>
<sequence length="120" mass="13269">MKTSTQFLLTLFAWILFAVGGFTFLRLEMESAVPNRHYELPTVAAAPYKGTGDLNKISGEQVIGMIPPALEGEYILYIDGIAINEETDLTAVDLRGVPEAAYQLRVTRTDEMITEISATR</sequence>
<organism evidence="1 2">
    <name type="scientific">Paenibacillus odorifer</name>
    <dbReference type="NCBI Taxonomy" id="189426"/>
    <lineage>
        <taxon>Bacteria</taxon>
        <taxon>Bacillati</taxon>
        <taxon>Bacillota</taxon>
        <taxon>Bacilli</taxon>
        <taxon>Bacillales</taxon>
        <taxon>Paenibacillaceae</taxon>
        <taxon>Paenibacillus</taxon>
    </lineage>
</organism>
<dbReference type="EMBL" id="CP021965">
    <property type="protein sequence ID" value="AWV32712.1"/>
    <property type="molecule type" value="Genomic_DNA"/>
</dbReference>
<dbReference type="RefSeq" id="WP_076208273.1">
    <property type="nucleotide sequence ID" value="NZ_CP021965.1"/>
</dbReference>
<gene>
    <name evidence="1" type="ORF">CD191_08810</name>
</gene>
<dbReference type="AlphaFoldDB" id="A0A1R0YRQ0"/>